<dbReference type="InterPro" id="IPR027806">
    <property type="entry name" value="HARBI1_dom"/>
</dbReference>
<evidence type="ECO:0000256" key="1">
    <source>
        <dbReference type="ARBA" id="ARBA00001968"/>
    </source>
</evidence>
<evidence type="ECO:0000256" key="6">
    <source>
        <dbReference type="ARBA" id="ARBA00022801"/>
    </source>
</evidence>
<evidence type="ECO:0000256" key="8">
    <source>
        <dbReference type="SAM" id="Coils"/>
    </source>
</evidence>
<organism evidence="10 11">
    <name type="scientific">Triplophysa tibetana</name>
    <dbReference type="NCBI Taxonomy" id="1572043"/>
    <lineage>
        <taxon>Eukaryota</taxon>
        <taxon>Metazoa</taxon>
        <taxon>Chordata</taxon>
        <taxon>Craniata</taxon>
        <taxon>Vertebrata</taxon>
        <taxon>Euteleostomi</taxon>
        <taxon>Actinopterygii</taxon>
        <taxon>Neopterygii</taxon>
        <taxon>Teleostei</taxon>
        <taxon>Ostariophysi</taxon>
        <taxon>Cypriniformes</taxon>
        <taxon>Nemacheilidae</taxon>
        <taxon>Triplophysa</taxon>
    </lineage>
</organism>
<comment type="caution">
    <text evidence="10">The sequence shown here is derived from an EMBL/GenBank/DDBJ whole genome shotgun (WGS) entry which is preliminary data.</text>
</comment>
<dbReference type="GO" id="GO:0005634">
    <property type="term" value="C:nucleus"/>
    <property type="evidence" value="ECO:0007669"/>
    <property type="project" value="UniProtKB-SubCell"/>
</dbReference>
<evidence type="ECO:0000313" key="10">
    <source>
        <dbReference type="EMBL" id="KAA0708515.1"/>
    </source>
</evidence>
<accession>A0A5A9NH23</accession>
<keyword evidence="7" id="KW-0539">Nucleus</keyword>
<dbReference type="GO" id="GO:0046872">
    <property type="term" value="F:metal ion binding"/>
    <property type="evidence" value="ECO:0007669"/>
    <property type="project" value="UniProtKB-KW"/>
</dbReference>
<keyword evidence="11" id="KW-1185">Reference proteome</keyword>
<protein>
    <recommendedName>
        <fullName evidence="9">DDE Tnp4 domain-containing protein</fullName>
    </recommendedName>
</protein>
<evidence type="ECO:0000256" key="3">
    <source>
        <dbReference type="ARBA" id="ARBA00006958"/>
    </source>
</evidence>
<dbReference type="AlphaFoldDB" id="A0A5A9NH23"/>
<sequence length="398" mass="44875">MAAGTTESMASETCVAFLLADCYDDEDLIAETNTAIKRQEARKKEEIKQTQNLKRAGAERGSFNTVLEILTIGDFKSYFRLTPTQTEELVRMMKSYKWTAIKQEGWTVCHAVLSSLWTLSTQESYSGVASRFHVTESVICNQLYEFCYLIASNLENKIHWPQGKEAEVSMKGFYSNVGILGTLCVVGTSNIAIDRPSDVPDAEIYKSGQSFSLKLMAFCNHRGRFTYATAEHPGSWHNSRVLSATEVGKLMQEDPVALLEGKHIIGDCTYPLSEHLLTPFPDYSTLGQKRECYNRRVQSAIKVVQDSIYTLKSSFQRLRCLHKHSYYQTNIAVEACCILYNMFLETCSMPANYREEAAAPKPFHELTYGHSGSLGGISKRQDIAASLKRINKKRKSTY</sequence>
<reference evidence="10 11" key="1">
    <citation type="journal article" date="2019" name="Mol. Ecol. Resour.">
        <title>Chromosome-level genome assembly of Triplophysa tibetana, a fish adapted to the harsh high-altitude environment of the Tibetan Plateau.</title>
        <authorList>
            <person name="Yang X."/>
            <person name="Liu H."/>
            <person name="Ma Z."/>
            <person name="Zou Y."/>
            <person name="Zou M."/>
            <person name="Mao Y."/>
            <person name="Li X."/>
            <person name="Wang H."/>
            <person name="Chen T."/>
            <person name="Wang W."/>
            <person name="Yang R."/>
        </authorList>
    </citation>
    <scope>NUCLEOTIDE SEQUENCE [LARGE SCALE GENOMIC DNA]</scope>
    <source>
        <strain evidence="10">TTIB1903HZAU</strain>
        <tissue evidence="10">Muscle</tissue>
    </source>
</reference>
<evidence type="ECO:0000256" key="5">
    <source>
        <dbReference type="ARBA" id="ARBA00022723"/>
    </source>
</evidence>
<dbReference type="PANTHER" id="PTHR22930:SF237">
    <property type="entry name" value="SI:CH73-257C13.2"/>
    <property type="match status" value="1"/>
</dbReference>
<keyword evidence="6" id="KW-0378">Hydrolase</keyword>
<gene>
    <name evidence="10" type="ORF">E1301_Tti005758</name>
</gene>
<evidence type="ECO:0000256" key="7">
    <source>
        <dbReference type="ARBA" id="ARBA00023242"/>
    </source>
</evidence>
<keyword evidence="8" id="KW-0175">Coiled coil</keyword>
<evidence type="ECO:0000313" key="11">
    <source>
        <dbReference type="Proteomes" id="UP000324632"/>
    </source>
</evidence>
<comment type="subcellular location">
    <subcellularLocation>
        <location evidence="2">Nucleus</location>
    </subcellularLocation>
</comment>
<dbReference type="Proteomes" id="UP000324632">
    <property type="component" value="Chromosome 18"/>
</dbReference>
<feature type="domain" description="DDE Tnp4" evidence="9">
    <location>
        <begin position="188"/>
        <end position="341"/>
    </location>
</feature>
<keyword evidence="4" id="KW-0540">Nuclease</keyword>
<comment type="cofactor">
    <cofactor evidence="1">
        <name>a divalent metal cation</name>
        <dbReference type="ChEBI" id="CHEBI:60240"/>
    </cofactor>
</comment>
<dbReference type="GO" id="GO:0004518">
    <property type="term" value="F:nuclease activity"/>
    <property type="evidence" value="ECO:0007669"/>
    <property type="project" value="UniProtKB-KW"/>
</dbReference>
<feature type="coiled-coil region" evidence="8">
    <location>
        <begin position="29"/>
        <end position="56"/>
    </location>
</feature>
<keyword evidence="5" id="KW-0479">Metal-binding</keyword>
<comment type="similarity">
    <text evidence="3">Belongs to the HARBI1 family.</text>
</comment>
<name>A0A5A9NH23_9TELE</name>
<proteinExistence type="inferred from homology"/>
<dbReference type="PANTHER" id="PTHR22930">
    <property type="match status" value="1"/>
</dbReference>
<dbReference type="InterPro" id="IPR045249">
    <property type="entry name" value="HARBI1-like"/>
</dbReference>
<evidence type="ECO:0000259" key="9">
    <source>
        <dbReference type="Pfam" id="PF13359"/>
    </source>
</evidence>
<evidence type="ECO:0000256" key="2">
    <source>
        <dbReference type="ARBA" id="ARBA00004123"/>
    </source>
</evidence>
<dbReference type="EMBL" id="SOYY01000018">
    <property type="protein sequence ID" value="KAA0708515.1"/>
    <property type="molecule type" value="Genomic_DNA"/>
</dbReference>
<dbReference type="Pfam" id="PF13359">
    <property type="entry name" value="DDE_Tnp_4"/>
    <property type="match status" value="1"/>
</dbReference>
<evidence type="ECO:0000256" key="4">
    <source>
        <dbReference type="ARBA" id="ARBA00022722"/>
    </source>
</evidence>
<dbReference type="GO" id="GO:0016787">
    <property type="term" value="F:hydrolase activity"/>
    <property type="evidence" value="ECO:0007669"/>
    <property type="project" value="UniProtKB-KW"/>
</dbReference>